<dbReference type="EMBL" id="NMUH01001051">
    <property type="protein sequence ID" value="MQL88375.1"/>
    <property type="molecule type" value="Genomic_DNA"/>
</dbReference>
<evidence type="ECO:0000256" key="18">
    <source>
        <dbReference type="ARBA" id="ARBA00048659"/>
    </source>
</evidence>
<evidence type="ECO:0000256" key="10">
    <source>
        <dbReference type="ARBA" id="ARBA00022734"/>
    </source>
</evidence>
<dbReference type="OrthoDB" id="4062651at2759"/>
<dbReference type="SUPFAM" id="SSF56112">
    <property type="entry name" value="Protein kinase-like (PK-like)"/>
    <property type="match status" value="1"/>
</dbReference>
<dbReference type="Gene3D" id="3.30.200.20">
    <property type="entry name" value="Phosphorylase Kinase, domain 1"/>
    <property type="match status" value="1"/>
</dbReference>
<evidence type="ECO:0000256" key="22">
    <source>
        <dbReference type="SAM" id="SignalP"/>
    </source>
</evidence>
<name>A0A843UXM6_COLES</name>
<feature type="domain" description="Protein kinase" evidence="23">
    <location>
        <begin position="368"/>
        <end position="638"/>
    </location>
</feature>
<dbReference type="PANTHER" id="PTHR27007">
    <property type="match status" value="1"/>
</dbReference>
<keyword evidence="15 21" id="KW-0472">Membrane</keyword>
<evidence type="ECO:0000313" key="24">
    <source>
        <dbReference type="EMBL" id="MQL88375.1"/>
    </source>
</evidence>
<comment type="caution">
    <text evidence="24">The sequence shown here is derived from an EMBL/GenBank/DDBJ whole genome shotgun (WGS) entry which is preliminary data.</text>
</comment>
<dbReference type="InterPro" id="IPR013320">
    <property type="entry name" value="ConA-like_dom_sf"/>
</dbReference>
<comment type="catalytic activity">
    <reaction evidence="18">
        <text>L-threonyl-[protein] + ATP = O-phospho-L-threonyl-[protein] + ADP + H(+)</text>
        <dbReference type="Rhea" id="RHEA:46608"/>
        <dbReference type="Rhea" id="RHEA-COMP:11060"/>
        <dbReference type="Rhea" id="RHEA-COMP:11605"/>
        <dbReference type="ChEBI" id="CHEBI:15378"/>
        <dbReference type="ChEBI" id="CHEBI:30013"/>
        <dbReference type="ChEBI" id="CHEBI:30616"/>
        <dbReference type="ChEBI" id="CHEBI:61977"/>
        <dbReference type="ChEBI" id="CHEBI:456216"/>
        <dbReference type="EC" id="2.7.11.1"/>
    </reaction>
    <physiologicalReaction direction="left-to-right" evidence="18">
        <dbReference type="Rhea" id="RHEA:46609"/>
    </physiologicalReaction>
</comment>
<evidence type="ECO:0000256" key="9">
    <source>
        <dbReference type="ARBA" id="ARBA00022729"/>
    </source>
</evidence>
<dbReference type="InterPro" id="IPR011009">
    <property type="entry name" value="Kinase-like_dom_sf"/>
</dbReference>
<proteinExistence type="inferred from homology"/>
<evidence type="ECO:0000259" key="23">
    <source>
        <dbReference type="PROSITE" id="PS50011"/>
    </source>
</evidence>
<dbReference type="FunFam" id="3.30.200.20:FF:000112">
    <property type="entry name" value="Lectin-domain containing receptor kinase A4.3"/>
    <property type="match status" value="1"/>
</dbReference>
<dbReference type="Pfam" id="PF00139">
    <property type="entry name" value="Lectin_legB"/>
    <property type="match status" value="1"/>
</dbReference>
<feature type="signal peptide" evidence="22">
    <location>
        <begin position="1"/>
        <end position="25"/>
    </location>
</feature>
<dbReference type="GO" id="GO:0004674">
    <property type="term" value="F:protein serine/threonine kinase activity"/>
    <property type="evidence" value="ECO:0007669"/>
    <property type="project" value="UniProtKB-KW"/>
</dbReference>
<dbReference type="FunFam" id="1.10.510.10:FF:000517">
    <property type="entry name" value="Putative receptor kinase Lecrk"/>
    <property type="match status" value="1"/>
</dbReference>
<keyword evidence="11 20" id="KW-0547">Nucleotide-binding</keyword>
<keyword evidence="25" id="KW-1185">Reference proteome</keyword>
<comment type="subcellular location">
    <subcellularLocation>
        <location evidence="1">Cell membrane</location>
        <topology evidence="1">Single-pass type I membrane protein</topology>
    </subcellularLocation>
</comment>
<evidence type="ECO:0000256" key="15">
    <source>
        <dbReference type="ARBA" id="ARBA00023136"/>
    </source>
</evidence>
<reference evidence="24" key="1">
    <citation type="submission" date="2017-07" db="EMBL/GenBank/DDBJ databases">
        <title>Taro Niue Genome Assembly and Annotation.</title>
        <authorList>
            <person name="Atibalentja N."/>
            <person name="Keating K."/>
            <person name="Fields C.J."/>
        </authorList>
    </citation>
    <scope>NUCLEOTIDE SEQUENCE</scope>
    <source>
        <strain evidence="24">Niue_2</strain>
        <tissue evidence="24">Leaf</tissue>
    </source>
</reference>
<accession>A0A843UXM6</accession>
<keyword evidence="9 22" id="KW-0732">Signal</keyword>
<feature type="transmembrane region" description="Helical" evidence="21">
    <location>
        <begin position="307"/>
        <end position="329"/>
    </location>
</feature>
<evidence type="ECO:0000256" key="12">
    <source>
        <dbReference type="ARBA" id="ARBA00022777"/>
    </source>
</evidence>
<dbReference type="Proteomes" id="UP000652761">
    <property type="component" value="Unassembled WGS sequence"/>
</dbReference>
<evidence type="ECO:0000256" key="5">
    <source>
        <dbReference type="ARBA" id="ARBA00022475"/>
    </source>
</evidence>
<dbReference type="AlphaFoldDB" id="A0A843UXM6"/>
<feature type="binding site" evidence="20">
    <location>
        <position position="397"/>
    </location>
    <ligand>
        <name>ATP</name>
        <dbReference type="ChEBI" id="CHEBI:30616"/>
    </ligand>
</feature>
<protein>
    <recommendedName>
        <fullName evidence="4">non-specific serine/threonine protein kinase</fullName>
        <ecNumber evidence="4">2.7.11.1</ecNumber>
    </recommendedName>
</protein>
<dbReference type="GO" id="GO:1901001">
    <property type="term" value="P:negative regulation of response to salt stress"/>
    <property type="evidence" value="ECO:0007669"/>
    <property type="project" value="UniProtKB-ARBA"/>
</dbReference>
<keyword evidence="7" id="KW-0808">Transferase</keyword>
<keyword evidence="17" id="KW-0325">Glycoprotein</keyword>
<keyword evidence="13 20" id="KW-0067">ATP-binding</keyword>
<dbReference type="FunFam" id="2.60.120.200:FF:000112">
    <property type="entry name" value="L-type lectin-domain containing receptor kinase V.9"/>
    <property type="match status" value="1"/>
</dbReference>
<evidence type="ECO:0000256" key="21">
    <source>
        <dbReference type="SAM" id="Phobius"/>
    </source>
</evidence>
<dbReference type="CDD" id="cd06899">
    <property type="entry name" value="lectin_legume_LecRK_Arcelin_ConA"/>
    <property type="match status" value="1"/>
</dbReference>
<dbReference type="Gene3D" id="2.60.120.200">
    <property type="match status" value="1"/>
</dbReference>
<dbReference type="InterPro" id="IPR017441">
    <property type="entry name" value="Protein_kinase_ATP_BS"/>
</dbReference>
<dbReference type="InterPro" id="IPR000719">
    <property type="entry name" value="Prot_kinase_dom"/>
</dbReference>
<dbReference type="GO" id="GO:0005886">
    <property type="term" value="C:plasma membrane"/>
    <property type="evidence" value="ECO:0007669"/>
    <property type="project" value="UniProtKB-SubCell"/>
</dbReference>
<evidence type="ECO:0000256" key="7">
    <source>
        <dbReference type="ARBA" id="ARBA00022679"/>
    </source>
</evidence>
<keyword evidence="5" id="KW-1003">Cell membrane</keyword>
<dbReference type="InterPro" id="IPR001220">
    <property type="entry name" value="Legume_lectin_dom"/>
</dbReference>
<evidence type="ECO:0000256" key="16">
    <source>
        <dbReference type="ARBA" id="ARBA00023170"/>
    </source>
</evidence>
<keyword evidence="12" id="KW-0418">Kinase</keyword>
<evidence type="ECO:0000313" key="25">
    <source>
        <dbReference type="Proteomes" id="UP000652761"/>
    </source>
</evidence>
<keyword evidence="6" id="KW-0723">Serine/threonine-protein kinase</keyword>
<dbReference type="GO" id="GO:0005524">
    <property type="term" value="F:ATP binding"/>
    <property type="evidence" value="ECO:0007669"/>
    <property type="project" value="UniProtKB-UniRule"/>
</dbReference>
<evidence type="ECO:0000256" key="3">
    <source>
        <dbReference type="ARBA" id="ARBA00010217"/>
    </source>
</evidence>
<dbReference type="Gene3D" id="1.10.510.10">
    <property type="entry name" value="Transferase(Phosphotransferase) domain 1"/>
    <property type="match status" value="1"/>
</dbReference>
<feature type="chain" id="PRO_5032937719" description="non-specific serine/threonine protein kinase" evidence="22">
    <location>
        <begin position="26"/>
        <end position="685"/>
    </location>
</feature>
<evidence type="ECO:0000256" key="19">
    <source>
        <dbReference type="ARBA" id="ARBA00048977"/>
    </source>
</evidence>
<evidence type="ECO:0000256" key="1">
    <source>
        <dbReference type="ARBA" id="ARBA00004251"/>
    </source>
</evidence>
<dbReference type="SUPFAM" id="SSF49899">
    <property type="entry name" value="Concanavalin A-like lectins/glucanases"/>
    <property type="match status" value="1"/>
</dbReference>
<evidence type="ECO:0000256" key="8">
    <source>
        <dbReference type="ARBA" id="ARBA00022692"/>
    </source>
</evidence>
<dbReference type="PROSITE" id="PS00107">
    <property type="entry name" value="PROTEIN_KINASE_ATP"/>
    <property type="match status" value="1"/>
</dbReference>
<keyword evidence="10" id="KW-0430">Lectin</keyword>
<evidence type="ECO:0000256" key="17">
    <source>
        <dbReference type="ARBA" id="ARBA00023180"/>
    </source>
</evidence>
<keyword evidence="14 21" id="KW-1133">Transmembrane helix</keyword>
<organism evidence="24 25">
    <name type="scientific">Colocasia esculenta</name>
    <name type="common">Wild taro</name>
    <name type="synonym">Arum esculentum</name>
    <dbReference type="NCBI Taxonomy" id="4460"/>
    <lineage>
        <taxon>Eukaryota</taxon>
        <taxon>Viridiplantae</taxon>
        <taxon>Streptophyta</taxon>
        <taxon>Embryophyta</taxon>
        <taxon>Tracheophyta</taxon>
        <taxon>Spermatophyta</taxon>
        <taxon>Magnoliopsida</taxon>
        <taxon>Liliopsida</taxon>
        <taxon>Araceae</taxon>
        <taxon>Aroideae</taxon>
        <taxon>Colocasieae</taxon>
        <taxon>Colocasia</taxon>
    </lineage>
</organism>
<comment type="similarity">
    <text evidence="3">In the C-terminal section; belongs to the protein kinase superfamily. Ser/Thr protein kinase family.</text>
</comment>
<dbReference type="CDD" id="cd14066">
    <property type="entry name" value="STKc_IRAK"/>
    <property type="match status" value="1"/>
</dbReference>
<comment type="catalytic activity">
    <reaction evidence="19">
        <text>L-seryl-[protein] + ATP = O-phospho-L-seryl-[protein] + ADP + H(+)</text>
        <dbReference type="Rhea" id="RHEA:17989"/>
        <dbReference type="Rhea" id="RHEA-COMP:9863"/>
        <dbReference type="Rhea" id="RHEA-COMP:11604"/>
        <dbReference type="ChEBI" id="CHEBI:15378"/>
        <dbReference type="ChEBI" id="CHEBI:29999"/>
        <dbReference type="ChEBI" id="CHEBI:30616"/>
        <dbReference type="ChEBI" id="CHEBI:83421"/>
        <dbReference type="ChEBI" id="CHEBI:456216"/>
        <dbReference type="EC" id="2.7.11.1"/>
    </reaction>
    <physiologicalReaction direction="left-to-right" evidence="19">
        <dbReference type="Rhea" id="RHEA:17990"/>
    </physiologicalReaction>
</comment>
<dbReference type="EC" id="2.7.11.1" evidence="4"/>
<dbReference type="PROSITE" id="PS00108">
    <property type="entry name" value="PROTEIN_KINASE_ST"/>
    <property type="match status" value="1"/>
</dbReference>
<sequence length="685" mass="74681">MALKLPSLLLPLLLQLLLLLQPGASDDNDFVFNGFLGANLSTEGAAEITGGGLLELTNTTGQRRGHAFYPAPIRFKPSPPGSPFSFSCVFVFGIVYNDTQLNNNSIAFVVSPSNKLINSGGGGGVRNGTRNNSTDNLVAVDLATADSPDVAGFDENTIGIDANSVRSVNTTAAGYYAGGNGFMNLTLSSGESMQVWVEYDSRDMRFNVTLSPSKVEKPRIPLMSSTINLSEIIKDKMYVGFSSSTGLLLASHYILGWSFRMNGQARPLNMTALPSLPSLPSPPPFTPSSPSRPFPPPAPDKPKKYLALWWSVGGALMVVLAVTASAVLIMMRKKKPAAAAPREEERWDMGYGPHRFSYRELYAATGGFKEKELLGKGGFGRVYRGVLPSSNMEVAVKRVSPGSKQGMKEFIAEIVSIGRLRHRNLVQLLGYCQRKKELILVYSYMPNGSLDKLLFEGRGPGLSWYQRFQIVKGVASGLLYLHEEWEQVIIHRDIKAGNVLLDSDLNGRLGDFGLARLSDHGNDPQTTHVAGTMGYMAPELTRSGRATKATDVFAFGVFLLEVASGRRPIENQAAEGETVLLDWALSNWKRDVIGECADPKLMGEYPPEEMELVLKLGLLCSHQLPAARPTIRQVMQYLLGDFPLPDVTATYMDMTLLDLPNEEMCPLTVSSPTCFSTNSLLYGGR</sequence>
<evidence type="ECO:0000256" key="4">
    <source>
        <dbReference type="ARBA" id="ARBA00012513"/>
    </source>
</evidence>
<dbReference type="SMART" id="SM00220">
    <property type="entry name" value="S_TKc"/>
    <property type="match status" value="1"/>
</dbReference>
<evidence type="ECO:0000256" key="14">
    <source>
        <dbReference type="ARBA" id="ARBA00022989"/>
    </source>
</evidence>
<dbReference type="GO" id="GO:0030246">
    <property type="term" value="F:carbohydrate binding"/>
    <property type="evidence" value="ECO:0007669"/>
    <property type="project" value="UniProtKB-KW"/>
</dbReference>
<evidence type="ECO:0000256" key="6">
    <source>
        <dbReference type="ARBA" id="ARBA00022527"/>
    </source>
</evidence>
<keyword evidence="16" id="KW-0675">Receptor</keyword>
<dbReference type="Pfam" id="PF00069">
    <property type="entry name" value="Pkinase"/>
    <property type="match status" value="1"/>
</dbReference>
<dbReference type="PROSITE" id="PS50011">
    <property type="entry name" value="PROTEIN_KINASE_DOM"/>
    <property type="match status" value="1"/>
</dbReference>
<dbReference type="InterPro" id="IPR050528">
    <property type="entry name" value="L-type_Lectin-RKs"/>
</dbReference>
<evidence type="ECO:0000256" key="2">
    <source>
        <dbReference type="ARBA" id="ARBA00008536"/>
    </source>
</evidence>
<keyword evidence="8 21" id="KW-0812">Transmembrane</keyword>
<gene>
    <name evidence="24" type="ORF">Taro_020938</name>
</gene>
<evidence type="ECO:0000256" key="20">
    <source>
        <dbReference type="PROSITE-ProRule" id="PRU10141"/>
    </source>
</evidence>
<evidence type="ECO:0000256" key="11">
    <source>
        <dbReference type="ARBA" id="ARBA00022741"/>
    </source>
</evidence>
<dbReference type="InterPro" id="IPR008271">
    <property type="entry name" value="Ser/Thr_kinase_AS"/>
</dbReference>
<comment type="similarity">
    <text evidence="2">In the N-terminal section; belongs to the leguminous lectin family.</text>
</comment>
<evidence type="ECO:0000256" key="13">
    <source>
        <dbReference type="ARBA" id="ARBA00022840"/>
    </source>
</evidence>